<dbReference type="BioCyc" id="SCEL448385:SCE_RS42070-MONOMER"/>
<dbReference type="eggNOG" id="COG2017">
    <property type="taxonomic scope" value="Bacteria"/>
</dbReference>
<evidence type="ECO:0000256" key="3">
    <source>
        <dbReference type="ARBA" id="ARBA00023235"/>
    </source>
</evidence>
<dbReference type="UniPathway" id="UPA00242"/>
<dbReference type="OrthoDB" id="9779408at2"/>
<comment type="pathway">
    <text evidence="1 5">Carbohydrate metabolism; hexose metabolism.</text>
</comment>
<comment type="catalytic activity">
    <reaction evidence="5">
        <text>alpha-D-glucose = beta-D-glucose</text>
        <dbReference type="Rhea" id="RHEA:10264"/>
        <dbReference type="ChEBI" id="CHEBI:15903"/>
        <dbReference type="ChEBI" id="CHEBI:17925"/>
        <dbReference type="EC" id="5.1.3.3"/>
    </reaction>
</comment>
<dbReference type="AlphaFoldDB" id="A9FN19"/>
<dbReference type="GO" id="GO:0004034">
    <property type="term" value="F:aldose 1-epimerase activity"/>
    <property type="evidence" value="ECO:0007669"/>
    <property type="project" value="UniProtKB-EC"/>
</dbReference>
<dbReference type="PANTHER" id="PTHR10091:SF0">
    <property type="entry name" value="GALACTOSE MUTAROTASE"/>
    <property type="match status" value="1"/>
</dbReference>
<keyword evidence="9" id="KW-1185">Reference proteome</keyword>
<evidence type="ECO:0000256" key="7">
    <source>
        <dbReference type="SAM" id="MobiDB-lite"/>
    </source>
</evidence>
<evidence type="ECO:0000256" key="1">
    <source>
        <dbReference type="ARBA" id="ARBA00005028"/>
    </source>
</evidence>
<accession>A9FN19</accession>
<dbReference type="HOGENOM" id="CLU_031753_1_1_7"/>
<organism evidence="8 9">
    <name type="scientific">Sorangium cellulosum (strain So ce56)</name>
    <name type="common">Polyangium cellulosum (strain So ce56)</name>
    <dbReference type="NCBI Taxonomy" id="448385"/>
    <lineage>
        <taxon>Bacteria</taxon>
        <taxon>Pseudomonadati</taxon>
        <taxon>Myxococcota</taxon>
        <taxon>Polyangia</taxon>
        <taxon>Polyangiales</taxon>
        <taxon>Polyangiaceae</taxon>
        <taxon>Sorangium</taxon>
    </lineage>
</organism>
<dbReference type="STRING" id="448385.sce8213"/>
<dbReference type="GO" id="GO:0030246">
    <property type="term" value="F:carbohydrate binding"/>
    <property type="evidence" value="ECO:0007669"/>
    <property type="project" value="InterPro"/>
</dbReference>
<name>A9FN19_SORC5</name>
<evidence type="ECO:0000313" key="9">
    <source>
        <dbReference type="Proteomes" id="UP000002139"/>
    </source>
</evidence>
<evidence type="ECO:0000313" key="8">
    <source>
        <dbReference type="EMBL" id="CAN98383.1"/>
    </source>
</evidence>
<dbReference type="InterPro" id="IPR014718">
    <property type="entry name" value="GH-type_carb-bd"/>
</dbReference>
<dbReference type="InterPro" id="IPR047215">
    <property type="entry name" value="Galactose_mutarotase-like"/>
</dbReference>
<dbReference type="GO" id="GO:0005737">
    <property type="term" value="C:cytoplasm"/>
    <property type="evidence" value="ECO:0007669"/>
    <property type="project" value="TreeGrafter"/>
</dbReference>
<sequence>MNIRRTTIGTTAGHAGQGPTRVDAYSLDTEKGLAVTVWTYGATLVELLVPDRDGRVDNVVVRLPDLESYEDRSKNPYIGSTLGRFARAVAGGRFELDGVEHQLDRNYGRHHFHGGSIGFDRFVWSADAERRQGELALRLRLERPDGDQGYPGALSAEVTYRVDGDGRLTLDYRATTTASTIVAFTNHAFWNLAGSGTIDDHRLALNAARVLACDEELIPRGPPAGVAGTRLDYRAPRQIGDARIDDCFVLDDPTWAAELFEPSTGRRMRVVTDQPGLAVYSGDGLAGPRAGLCLQTGAFPDAPNRADFPSARLDPGMTHRHSTTHAFSR</sequence>
<dbReference type="PIRSF" id="PIRSF005096">
    <property type="entry name" value="GALM"/>
    <property type="match status" value="1"/>
</dbReference>
<keyword evidence="3 5" id="KW-0413">Isomerase</keyword>
<dbReference type="EMBL" id="AM746676">
    <property type="protein sequence ID" value="CAN98383.1"/>
    <property type="molecule type" value="Genomic_DNA"/>
</dbReference>
<dbReference type="PANTHER" id="PTHR10091">
    <property type="entry name" value="ALDOSE-1-EPIMERASE"/>
    <property type="match status" value="1"/>
</dbReference>
<feature type="compositionally biased region" description="Basic residues" evidence="7">
    <location>
        <begin position="318"/>
        <end position="329"/>
    </location>
</feature>
<proteinExistence type="inferred from homology"/>
<gene>
    <name evidence="8" type="primary">galM1</name>
    <name evidence="8" type="ordered locus">sce8213</name>
</gene>
<keyword evidence="4 5" id="KW-0119">Carbohydrate metabolism</keyword>
<evidence type="ECO:0000256" key="4">
    <source>
        <dbReference type="ARBA" id="ARBA00023277"/>
    </source>
</evidence>
<dbReference type="SUPFAM" id="SSF74650">
    <property type="entry name" value="Galactose mutarotase-like"/>
    <property type="match status" value="1"/>
</dbReference>
<dbReference type="GO" id="GO:0033499">
    <property type="term" value="P:galactose catabolic process via UDP-galactose, Leloir pathway"/>
    <property type="evidence" value="ECO:0007669"/>
    <property type="project" value="TreeGrafter"/>
</dbReference>
<dbReference type="InterPro" id="IPR008183">
    <property type="entry name" value="Aldose_1/G6P_1-epimerase"/>
</dbReference>
<dbReference type="Pfam" id="PF01263">
    <property type="entry name" value="Aldose_epim"/>
    <property type="match status" value="1"/>
</dbReference>
<feature type="binding site" evidence="6">
    <location>
        <position position="245"/>
    </location>
    <ligand>
        <name>beta-D-galactose</name>
        <dbReference type="ChEBI" id="CHEBI:27667"/>
    </ligand>
</feature>
<dbReference type="Proteomes" id="UP000002139">
    <property type="component" value="Chromosome"/>
</dbReference>
<evidence type="ECO:0000256" key="5">
    <source>
        <dbReference type="PIRNR" id="PIRNR005096"/>
    </source>
</evidence>
<dbReference type="GO" id="GO:0006006">
    <property type="term" value="P:glucose metabolic process"/>
    <property type="evidence" value="ECO:0007669"/>
    <property type="project" value="TreeGrafter"/>
</dbReference>
<evidence type="ECO:0000256" key="6">
    <source>
        <dbReference type="PIRSR" id="PIRSR005096-2"/>
    </source>
</evidence>
<comment type="similarity">
    <text evidence="2 5">Belongs to the aldose epimerase family.</text>
</comment>
<evidence type="ECO:0000256" key="2">
    <source>
        <dbReference type="ARBA" id="ARBA00006206"/>
    </source>
</evidence>
<dbReference type="Gene3D" id="2.70.98.10">
    <property type="match status" value="1"/>
</dbReference>
<dbReference type="KEGG" id="scl:sce8213"/>
<dbReference type="InterPro" id="IPR015443">
    <property type="entry name" value="Aldose_1-epimerase"/>
</dbReference>
<dbReference type="RefSeq" id="WP_012240822.1">
    <property type="nucleotide sequence ID" value="NC_010162.1"/>
</dbReference>
<reference evidence="8 9" key="1">
    <citation type="journal article" date="2007" name="Nat. Biotechnol.">
        <title>Complete genome sequence of the myxobacterium Sorangium cellulosum.</title>
        <authorList>
            <person name="Schneiker S."/>
            <person name="Perlova O."/>
            <person name="Kaiser O."/>
            <person name="Gerth K."/>
            <person name="Alici A."/>
            <person name="Altmeyer M.O."/>
            <person name="Bartels D."/>
            <person name="Bekel T."/>
            <person name="Beyer S."/>
            <person name="Bode E."/>
            <person name="Bode H.B."/>
            <person name="Bolten C.J."/>
            <person name="Choudhuri J.V."/>
            <person name="Doss S."/>
            <person name="Elnakady Y.A."/>
            <person name="Frank B."/>
            <person name="Gaigalat L."/>
            <person name="Goesmann A."/>
            <person name="Groeger C."/>
            <person name="Gross F."/>
            <person name="Jelsbak L."/>
            <person name="Jelsbak L."/>
            <person name="Kalinowski J."/>
            <person name="Kegler C."/>
            <person name="Knauber T."/>
            <person name="Konietzny S."/>
            <person name="Kopp M."/>
            <person name="Krause L."/>
            <person name="Krug D."/>
            <person name="Linke B."/>
            <person name="Mahmud T."/>
            <person name="Martinez-Arias R."/>
            <person name="McHardy A.C."/>
            <person name="Merai M."/>
            <person name="Meyer F."/>
            <person name="Mormann S."/>
            <person name="Munoz-Dorado J."/>
            <person name="Perez J."/>
            <person name="Pradella S."/>
            <person name="Rachid S."/>
            <person name="Raddatz G."/>
            <person name="Rosenau F."/>
            <person name="Rueckert C."/>
            <person name="Sasse F."/>
            <person name="Scharfe M."/>
            <person name="Schuster S.C."/>
            <person name="Suen G."/>
            <person name="Treuner-Lange A."/>
            <person name="Velicer G.J."/>
            <person name="Vorholter F.-J."/>
            <person name="Weissman K.J."/>
            <person name="Welch R.D."/>
            <person name="Wenzel S.C."/>
            <person name="Whitworth D.E."/>
            <person name="Wilhelm S."/>
            <person name="Wittmann C."/>
            <person name="Bloecker H."/>
            <person name="Puehler A."/>
            <person name="Mueller R."/>
        </authorList>
    </citation>
    <scope>NUCLEOTIDE SEQUENCE [LARGE SCALE GENOMIC DNA]</scope>
    <source>
        <strain evidence="9">So ce56</strain>
    </source>
</reference>
<protein>
    <recommendedName>
        <fullName evidence="5">Aldose 1-epimerase</fullName>
        <ecNumber evidence="5">5.1.3.3</ecNumber>
    </recommendedName>
</protein>
<dbReference type="CDD" id="cd09019">
    <property type="entry name" value="galactose_mutarotase_like"/>
    <property type="match status" value="1"/>
</dbReference>
<dbReference type="EC" id="5.1.3.3" evidence="5"/>
<feature type="region of interest" description="Disordered" evidence="7">
    <location>
        <begin position="309"/>
        <end position="329"/>
    </location>
</feature>
<dbReference type="InterPro" id="IPR011013">
    <property type="entry name" value="Gal_mutarotase_sf_dom"/>
</dbReference>